<organism evidence="1 2">
    <name type="scientific">Rhizoctonia solani</name>
    <dbReference type="NCBI Taxonomy" id="456999"/>
    <lineage>
        <taxon>Eukaryota</taxon>
        <taxon>Fungi</taxon>
        <taxon>Dikarya</taxon>
        <taxon>Basidiomycota</taxon>
        <taxon>Agaricomycotina</taxon>
        <taxon>Agaricomycetes</taxon>
        <taxon>Cantharellales</taxon>
        <taxon>Ceratobasidiaceae</taxon>
        <taxon>Rhizoctonia</taxon>
    </lineage>
</organism>
<gene>
    <name evidence="1" type="ORF">RDB_LOCUS116662</name>
</gene>
<sequence>MNATNAVLDVDDLSVVIANKMEDDEDYVQALNDPLAANMPPRTQRCWLLPTPGQLFSIHYCWNGHQRTGNRRGAGLFCELSIDGVVVERAFLPLKPGSNTNGRLEREWEIPGKFFRASDNSSMQLPFRFGVRKIDPNVAHPPETGIIRVVLYWARHNDNVPNLFPPLTAARALSIASILCMPSSDPALQLCVDLGDPEPSEVQENDMRVERVDNLDYTFIFVYAGPGESLAWFD</sequence>
<dbReference type="EMBL" id="CAJMWZ010006332">
    <property type="protein sequence ID" value="CAE6520039.1"/>
    <property type="molecule type" value="Genomic_DNA"/>
</dbReference>
<evidence type="ECO:0000313" key="1">
    <source>
        <dbReference type="EMBL" id="CAE6520039.1"/>
    </source>
</evidence>
<name>A0A8H3DC85_9AGAM</name>
<proteinExistence type="predicted"/>
<evidence type="ECO:0000313" key="2">
    <source>
        <dbReference type="Proteomes" id="UP000663850"/>
    </source>
</evidence>
<dbReference type="Proteomes" id="UP000663850">
    <property type="component" value="Unassembled WGS sequence"/>
</dbReference>
<comment type="caution">
    <text evidence="1">The sequence shown here is derived from an EMBL/GenBank/DDBJ whole genome shotgun (WGS) entry which is preliminary data.</text>
</comment>
<dbReference type="AlphaFoldDB" id="A0A8H3DC85"/>
<accession>A0A8H3DC85</accession>
<reference evidence="1" key="1">
    <citation type="submission" date="2021-01" db="EMBL/GenBank/DDBJ databases">
        <authorList>
            <person name="Kaushik A."/>
        </authorList>
    </citation>
    <scope>NUCLEOTIDE SEQUENCE</scope>
    <source>
        <strain evidence="1">Type strain: AG8-Rh-89/</strain>
    </source>
</reference>
<protein>
    <submittedName>
        <fullName evidence="1">Uncharacterized protein</fullName>
    </submittedName>
</protein>